<reference evidence="2 3" key="1">
    <citation type="submission" date="2021-06" db="EMBL/GenBank/DDBJ databases">
        <authorList>
            <person name="Palmer J.M."/>
        </authorList>
    </citation>
    <scope>NUCLEOTIDE SEQUENCE [LARGE SCALE GENOMIC DNA]</scope>
    <source>
        <strain evidence="2 3">AS_MEX2019</strain>
        <tissue evidence="2">Muscle</tissue>
    </source>
</reference>
<evidence type="ECO:0000313" key="2">
    <source>
        <dbReference type="EMBL" id="MEQ2289312.1"/>
    </source>
</evidence>
<organism evidence="2 3">
    <name type="scientific">Ameca splendens</name>
    <dbReference type="NCBI Taxonomy" id="208324"/>
    <lineage>
        <taxon>Eukaryota</taxon>
        <taxon>Metazoa</taxon>
        <taxon>Chordata</taxon>
        <taxon>Craniata</taxon>
        <taxon>Vertebrata</taxon>
        <taxon>Euteleostomi</taxon>
        <taxon>Actinopterygii</taxon>
        <taxon>Neopterygii</taxon>
        <taxon>Teleostei</taxon>
        <taxon>Neoteleostei</taxon>
        <taxon>Acanthomorphata</taxon>
        <taxon>Ovalentaria</taxon>
        <taxon>Atherinomorphae</taxon>
        <taxon>Cyprinodontiformes</taxon>
        <taxon>Goodeidae</taxon>
        <taxon>Ameca</taxon>
    </lineage>
</organism>
<accession>A0ABV0Y6F8</accession>
<comment type="caution">
    <text evidence="2">The sequence shown here is derived from an EMBL/GenBank/DDBJ whole genome shotgun (WGS) entry which is preliminary data.</text>
</comment>
<gene>
    <name evidence="2" type="ORF">AMECASPLE_031629</name>
</gene>
<proteinExistence type="predicted"/>
<keyword evidence="3" id="KW-1185">Reference proteome</keyword>
<name>A0ABV0Y6F8_9TELE</name>
<evidence type="ECO:0000256" key="1">
    <source>
        <dbReference type="SAM" id="MobiDB-lite"/>
    </source>
</evidence>
<protein>
    <submittedName>
        <fullName evidence="2">Uncharacterized protein</fullName>
    </submittedName>
</protein>
<sequence length="84" mass="9300">MSSKQKGNGKQVVADQKMATNSLERRVPENHAATTAPVSVTPIEPGKKKSKTKENKRFMFYFVQGFSSKSTVKKTKKKPAASQK</sequence>
<evidence type="ECO:0000313" key="3">
    <source>
        <dbReference type="Proteomes" id="UP001469553"/>
    </source>
</evidence>
<dbReference type="EMBL" id="JAHRIP010022773">
    <property type="protein sequence ID" value="MEQ2289312.1"/>
    <property type="molecule type" value="Genomic_DNA"/>
</dbReference>
<feature type="region of interest" description="Disordered" evidence="1">
    <location>
        <begin position="1"/>
        <end position="54"/>
    </location>
</feature>
<feature type="non-terminal residue" evidence="2">
    <location>
        <position position="84"/>
    </location>
</feature>
<dbReference type="Proteomes" id="UP001469553">
    <property type="component" value="Unassembled WGS sequence"/>
</dbReference>